<dbReference type="AlphaFoldDB" id="A0A540K4C3"/>
<dbReference type="GO" id="GO:0016020">
    <property type="term" value="C:membrane"/>
    <property type="evidence" value="ECO:0007669"/>
    <property type="project" value="UniProtKB-SubCell"/>
</dbReference>
<proteinExistence type="inferred from homology"/>
<evidence type="ECO:0000313" key="7">
    <source>
        <dbReference type="Proteomes" id="UP000315295"/>
    </source>
</evidence>
<dbReference type="Proteomes" id="UP000315295">
    <property type="component" value="Unassembled WGS sequence"/>
</dbReference>
<dbReference type="PANTHER" id="PTHR32100">
    <property type="entry name" value="OMEGA-6 FATTY ACID DESATURASE, CHLOROPLASTIC"/>
    <property type="match status" value="1"/>
</dbReference>
<evidence type="ECO:0000313" key="6">
    <source>
        <dbReference type="EMBL" id="TQD69075.1"/>
    </source>
</evidence>
<comment type="similarity">
    <text evidence="2">Belongs to the fatty acid desaturase type 1 family.</text>
</comment>
<dbReference type="Pfam" id="PF00487">
    <property type="entry name" value="FA_desaturase"/>
    <property type="match status" value="1"/>
</dbReference>
<protein>
    <recommendedName>
        <fullName evidence="5">Fatty acid desaturase domain-containing protein</fullName>
    </recommendedName>
</protein>
<dbReference type="GO" id="GO:0006629">
    <property type="term" value="P:lipid metabolic process"/>
    <property type="evidence" value="ECO:0007669"/>
    <property type="project" value="UniProtKB-KW"/>
</dbReference>
<organism evidence="6 7">
    <name type="scientific">Malus baccata</name>
    <name type="common">Siberian crab apple</name>
    <name type="synonym">Pyrus baccata</name>
    <dbReference type="NCBI Taxonomy" id="106549"/>
    <lineage>
        <taxon>Eukaryota</taxon>
        <taxon>Viridiplantae</taxon>
        <taxon>Streptophyta</taxon>
        <taxon>Embryophyta</taxon>
        <taxon>Tracheophyta</taxon>
        <taxon>Spermatophyta</taxon>
        <taxon>Magnoliopsida</taxon>
        <taxon>eudicotyledons</taxon>
        <taxon>Gunneridae</taxon>
        <taxon>Pentapetalae</taxon>
        <taxon>rosids</taxon>
        <taxon>fabids</taxon>
        <taxon>Rosales</taxon>
        <taxon>Rosaceae</taxon>
        <taxon>Amygdaloideae</taxon>
        <taxon>Maleae</taxon>
        <taxon>Malus</taxon>
    </lineage>
</organism>
<evidence type="ECO:0000256" key="2">
    <source>
        <dbReference type="ARBA" id="ARBA00009295"/>
    </source>
</evidence>
<comment type="caution">
    <text evidence="6">The sequence shown here is derived from an EMBL/GenBank/DDBJ whole genome shotgun (WGS) entry which is preliminary data.</text>
</comment>
<dbReference type="InterPro" id="IPR005804">
    <property type="entry name" value="FA_desaturase_dom"/>
</dbReference>
<dbReference type="STRING" id="106549.A0A540K4C3"/>
<evidence type="ECO:0000256" key="4">
    <source>
        <dbReference type="ARBA" id="ARBA00023098"/>
    </source>
</evidence>
<comment type="subcellular location">
    <subcellularLocation>
        <location evidence="1">Membrane</location>
    </subcellularLocation>
</comment>
<evidence type="ECO:0000259" key="5">
    <source>
        <dbReference type="Pfam" id="PF00487"/>
    </source>
</evidence>
<keyword evidence="7" id="KW-1185">Reference proteome</keyword>
<evidence type="ECO:0000256" key="3">
    <source>
        <dbReference type="ARBA" id="ARBA00023002"/>
    </source>
</evidence>
<dbReference type="GO" id="GO:0016491">
    <property type="term" value="F:oxidoreductase activity"/>
    <property type="evidence" value="ECO:0007669"/>
    <property type="project" value="UniProtKB-KW"/>
</dbReference>
<gene>
    <name evidence="6" type="ORF">C1H46_045392</name>
</gene>
<keyword evidence="3" id="KW-0560">Oxidoreductase</keyword>
<name>A0A540K4C3_MALBA</name>
<evidence type="ECO:0000256" key="1">
    <source>
        <dbReference type="ARBA" id="ARBA00004370"/>
    </source>
</evidence>
<keyword evidence="4" id="KW-0443">Lipid metabolism</keyword>
<reference evidence="6 7" key="1">
    <citation type="journal article" date="2019" name="G3 (Bethesda)">
        <title>Sequencing of a Wild Apple (Malus baccata) Genome Unravels the Differences Between Cultivated and Wild Apple Species Regarding Disease Resistance and Cold Tolerance.</title>
        <authorList>
            <person name="Chen X."/>
        </authorList>
    </citation>
    <scope>NUCLEOTIDE SEQUENCE [LARGE SCALE GENOMIC DNA]</scope>
    <source>
        <strain evidence="7">cv. Shandingzi</strain>
        <tissue evidence="6">Leaves</tissue>
    </source>
</reference>
<dbReference type="EMBL" id="VIEB01005166">
    <property type="protein sequence ID" value="TQD69075.1"/>
    <property type="molecule type" value="Genomic_DNA"/>
</dbReference>
<dbReference type="InterPro" id="IPR012171">
    <property type="entry name" value="Fatty_acid_desaturase"/>
</dbReference>
<sequence>MFNKIHHDIGTHVIHHLFPQISHYHLEEATKAAKPILGKYYREPKNSGPIPFHLLKILATSLNEDNYVSDDGGIVFYQTDPQRLKYFKNKSN</sequence>
<feature type="domain" description="Fatty acid desaturase" evidence="5">
    <location>
        <begin position="3"/>
        <end position="41"/>
    </location>
</feature>
<accession>A0A540K4C3</accession>